<comment type="caution">
    <text evidence="6">The sequence shown here is derived from an EMBL/GenBank/DDBJ whole genome shotgun (WGS) entry which is preliminary data.</text>
</comment>
<evidence type="ECO:0000256" key="3">
    <source>
        <dbReference type="ARBA" id="ARBA00022989"/>
    </source>
</evidence>
<keyword evidence="7" id="KW-1185">Reference proteome</keyword>
<dbReference type="STRING" id="742726.HMPREF9448_00087"/>
<feature type="transmembrane region" description="Helical" evidence="5">
    <location>
        <begin position="168"/>
        <end position="189"/>
    </location>
</feature>
<keyword evidence="4 5" id="KW-0472">Membrane</keyword>
<reference evidence="6 7" key="1">
    <citation type="submission" date="2012-08" db="EMBL/GenBank/DDBJ databases">
        <title>The Genome Sequence of Barnesiella intestinihominis YIT 11860.</title>
        <authorList>
            <consortium name="The Broad Institute Genome Sequencing Platform"/>
            <person name="Earl A."/>
            <person name="Ward D."/>
            <person name="Feldgarden M."/>
            <person name="Gevers D."/>
            <person name="Morotomi M."/>
            <person name="Walker B."/>
            <person name="Young S.K."/>
            <person name="Zeng Q."/>
            <person name="Gargeya S."/>
            <person name="Fitzgerald M."/>
            <person name="Haas B."/>
            <person name="Abouelleil A."/>
            <person name="Alvarado L."/>
            <person name="Arachchi H.M."/>
            <person name="Berlin A.M."/>
            <person name="Chapman S.B."/>
            <person name="Goldberg J."/>
            <person name="Griggs A."/>
            <person name="Gujja S."/>
            <person name="Hansen M."/>
            <person name="Howarth C."/>
            <person name="Imamovic A."/>
            <person name="Larimer J."/>
            <person name="McCowen C."/>
            <person name="Montmayeur A."/>
            <person name="Murphy C."/>
            <person name="Neiman D."/>
            <person name="Pearson M."/>
            <person name="Priest M."/>
            <person name="Roberts A."/>
            <person name="Saif S."/>
            <person name="Shea T."/>
            <person name="Sisk P."/>
            <person name="Sykes S."/>
            <person name="Wortman J."/>
            <person name="Nusbaum C."/>
            <person name="Birren B."/>
        </authorList>
    </citation>
    <scope>NUCLEOTIDE SEQUENCE [LARGE SCALE GENOMIC DNA]</scope>
    <source>
        <strain evidence="6 7">YIT 11860</strain>
    </source>
</reference>
<dbReference type="PANTHER" id="PTHR23501">
    <property type="entry name" value="MAJOR FACILITATOR SUPERFAMILY"/>
    <property type="match status" value="1"/>
</dbReference>
<feature type="transmembrane region" description="Helical" evidence="5">
    <location>
        <begin position="234"/>
        <end position="254"/>
    </location>
</feature>
<evidence type="ECO:0008006" key="8">
    <source>
        <dbReference type="Google" id="ProtNLM"/>
    </source>
</evidence>
<dbReference type="RefSeq" id="WP_008860717.1">
    <property type="nucleotide sequence ID" value="NZ_CAXSNY010000008.1"/>
</dbReference>
<protein>
    <recommendedName>
        <fullName evidence="8">Major facilitator superfamily (MFS) profile domain-containing protein</fullName>
    </recommendedName>
</protein>
<evidence type="ECO:0000256" key="1">
    <source>
        <dbReference type="ARBA" id="ARBA00004141"/>
    </source>
</evidence>
<feature type="transmembrane region" description="Helical" evidence="5">
    <location>
        <begin position="89"/>
        <end position="110"/>
    </location>
</feature>
<feature type="transmembrane region" description="Helical" evidence="5">
    <location>
        <begin position="426"/>
        <end position="446"/>
    </location>
</feature>
<dbReference type="SUPFAM" id="SSF103473">
    <property type="entry name" value="MFS general substrate transporter"/>
    <property type="match status" value="1"/>
</dbReference>
<dbReference type="GO" id="GO:0005886">
    <property type="term" value="C:plasma membrane"/>
    <property type="evidence" value="ECO:0007669"/>
    <property type="project" value="TreeGrafter"/>
</dbReference>
<dbReference type="InterPro" id="IPR036259">
    <property type="entry name" value="MFS_trans_sf"/>
</dbReference>
<gene>
    <name evidence="6" type="ORF">HMPREF9448_00087</name>
</gene>
<feature type="transmembrane region" description="Helical" evidence="5">
    <location>
        <begin position="363"/>
        <end position="381"/>
    </location>
</feature>
<evidence type="ECO:0000256" key="4">
    <source>
        <dbReference type="ARBA" id="ARBA00023136"/>
    </source>
</evidence>
<feature type="transmembrane region" description="Helical" evidence="5">
    <location>
        <begin position="299"/>
        <end position="324"/>
    </location>
</feature>
<comment type="subcellular location">
    <subcellularLocation>
        <location evidence="1">Membrane</location>
        <topology evidence="1">Multi-pass membrane protein</topology>
    </subcellularLocation>
</comment>
<feature type="transmembrane region" description="Helical" evidence="5">
    <location>
        <begin position="336"/>
        <end position="356"/>
    </location>
</feature>
<keyword evidence="3 5" id="KW-1133">Transmembrane helix</keyword>
<feature type="transmembrane region" description="Helical" evidence="5">
    <location>
        <begin position="518"/>
        <end position="536"/>
    </location>
</feature>
<dbReference type="Proteomes" id="UP000006044">
    <property type="component" value="Unassembled WGS sequence"/>
</dbReference>
<sequence length="561" mass="63426">MAHTKNYPFYDWVPKPLGIIILIMLFCPIMFINGAYTINSGEMSSGLGIISEHIQYASYAGAIGMVVFAPFMQRVLAVRRPKMMLMTGFILLFWLSYICAITDSWLLLMLCSLITGFIRMALTLINLFALILYAFKIEASDIITPGAEATDPVVADKNDQAKGLTQPIIYLFFMLFAQAGNSLTAWLAYEYEWQYVYYYMMGMLMLSIVVVLSTMKYQRHLKKLNFNLRQFGDVIAASLMMMAGSFILIYGKTLDWFDNYYIRLAAILFLLSTAALIFIEGNLKHPYLKLGVFKQKNVIFASITFIMLMMINCSAMFVSVFTSISMKIDNFQNAMLGNYSLVGYVIGAILCMILSAFKIPFKYIFAFGFSFITAYAIYMYFQYQSMGLYEHMIWATILRSTGMMILYTMCAVLGSIRLPLKYMSSWIFVMLFARSIIGPTVGTAIYSNLLNERQQHYMATLSTGVDLMNPEIAGSFNQTVKGSQFMQGHSAETATTLATMQVSGRIQVQAMLSALKEITGWTIFASILFIIIVLCVRYKQPEYPGILNLKEKGAYVGKELA</sequence>
<name>K0X3J6_9BACT</name>
<dbReference type="GeneID" id="77847462"/>
<evidence type="ECO:0000313" key="6">
    <source>
        <dbReference type="EMBL" id="EJZ65913.1"/>
    </source>
</evidence>
<dbReference type="eggNOG" id="COG0477">
    <property type="taxonomic scope" value="Bacteria"/>
</dbReference>
<keyword evidence="2 5" id="KW-0812">Transmembrane</keyword>
<feature type="transmembrane region" description="Helical" evidence="5">
    <location>
        <begin position="260"/>
        <end position="279"/>
    </location>
</feature>
<feature type="transmembrane region" description="Helical" evidence="5">
    <location>
        <begin position="116"/>
        <end position="135"/>
    </location>
</feature>
<feature type="transmembrane region" description="Helical" evidence="5">
    <location>
        <begin position="195"/>
        <end position="213"/>
    </location>
</feature>
<feature type="transmembrane region" description="Helical" evidence="5">
    <location>
        <begin position="393"/>
        <end position="414"/>
    </location>
</feature>
<dbReference type="PANTHER" id="PTHR23501:SF5">
    <property type="entry name" value="TRANSPORT PROTEIN"/>
    <property type="match status" value="1"/>
</dbReference>
<dbReference type="GO" id="GO:0022857">
    <property type="term" value="F:transmembrane transporter activity"/>
    <property type="evidence" value="ECO:0007669"/>
    <property type="project" value="TreeGrafter"/>
</dbReference>
<accession>K0X3J6</accession>
<proteinExistence type="predicted"/>
<evidence type="ECO:0000313" key="7">
    <source>
        <dbReference type="Proteomes" id="UP000006044"/>
    </source>
</evidence>
<dbReference type="HOGENOM" id="CLU_037929_1_0_10"/>
<evidence type="ECO:0000256" key="5">
    <source>
        <dbReference type="SAM" id="Phobius"/>
    </source>
</evidence>
<dbReference type="AlphaFoldDB" id="K0X3J6"/>
<organism evidence="6 7">
    <name type="scientific">Barnesiella intestinihominis YIT 11860</name>
    <dbReference type="NCBI Taxonomy" id="742726"/>
    <lineage>
        <taxon>Bacteria</taxon>
        <taxon>Pseudomonadati</taxon>
        <taxon>Bacteroidota</taxon>
        <taxon>Bacteroidia</taxon>
        <taxon>Bacteroidales</taxon>
        <taxon>Barnesiellaceae</taxon>
        <taxon>Barnesiella</taxon>
    </lineage>
</organism>
<evidence type="ECO:0000256" key="2">
    <source>
        <dbReference type="ARBA" id="ARBA00022692"/>
    </source>
</evidence>
<dbReference type="EMBL" id="ADLE01000001">
    <property type="protein sequence ID" value="EJZ65913.1"/>
    <property type="molecule type" value="Genomic_DNA"/>
</dbReference>
<feature type="transmembrane region" description="Helical" evidence="5">
    <location>
        <begin position="12"/>
        <end position="36"/>
    </location>
</feature>
<feature type="transmembrane region" description="Helical" evidence="5">
    <location>
        <begin position="56"/>
        <end position="77"/>
    </location>
</feature>
<dbReference type="PATRIC" id="fig|742726.3.peg.82"/>